<feature type="transmembrane region" description="Helical" evidence="13">
    <location>
        <begin position="147"/>
        <end position="168"/>
    </location>
</feature>
<dbReference type="UniPathway" id="UPA00094"/>
<proteinExistence type="inferred from homology"/>
<comment type="function">
    <text evidence="13">Catalyzes the third of the four reactions of the long-chain fatty acids elongation cycle. This endoplasmic reticulum-bound enzymatic process, allows the addition of two carbons to the chain of long- and very long-chain fatty acids/VLCFAs per cycle. This enzyme catalyzes the dehydration of the 3-hydroxyacyl-CoA intermediate into trans-2,3-enoyl-CoA, within each cycle of fatty acid elongation. Thereby, it participates to the production of VLCFAs of different chain lengths that are involved in multiple biological processes as precursors of membrane lipids and lipid mediators.</text>
</comment>
<evidence type="ECO:0000256" key="3">
    <source>
        <dbReference type="ARBA" id="ARBA00007811"/>
    </source>
</evidence>
<evidence type="ECO:0000256" key="12">
    <source>
        <dbReference type="ARBA" id="ARBA00023239"/>
    </source>
</evidence>
<dbReference type="GO" id="GO:0042761">
    <property type="term" value="P:very long-chain fatty acid biosynthetic process"/>
    <property type="evidence" value="ECO:0007669"/>
    <property type="project" value="TreeGrafter"/>
</dbReference>
<evidence type="ECO:0000256" key="1">
    <source>
        <dbReference type="ARBA" id="ARBA00004141"/>
    </source>
</evidence>
<comment type="similarity">
    <text evidence="3 13">Belongs to the very long-chain fatty acids dehydratase HACD family.</text>
</comment>
<feature type="transmembrane region" description="Helical" evidence="13">
    <location>
        <begin position="180"/>
        <end position="198"/>
    </location>
</feature>
<keyword evidence="6 13" id="KW-0812">Transmembrane</keyword>
<keyword evidence="15" id="KW-1185">Reference proteome</keyword>
<keyword evidence="9 13" id="KW-0443">Lipid metabolism</keyword>
<evidence type="ECO:0000256" key="7">
    <source>
        <dbReference type="ARBA" id="ARBA00022832"/>
    </source>
</evidence>
<name>A0A6A6RSF1_9PLEO</name>
<comment type="catalytic activity">
    <reaction evidence="13">
        <text>a very-long-chain (3R)-3-hydroxyacyl-CoA = a very-long-chain (2E)-enoyl-CoA + H2O</text>
        <dbReference type="Rhea" id="RHEA:45812"/>
        <dbReference type="ChEBI" id="CHEBI:15377"/>
        <dbReference type="ChEBI" id="CHEBI:83728"/>
        <dbReference type="ChEBI" id="CHEBI:85440"/>
        <dbReference type="EC" id="4.2.1.134"/>
    </reaction>
</comment>
<evidence type="ECO:0000256" key="11">
    <source>
        <dbReference type="ARBA" id="ARBA00023160"/>
    </source>
</evidence>
<gene>
    <name evidence="14" type="ORF">P280DRAFT_458544</name>
</gene>
<keyword evidence="12 13" id="KW-0456">Lyase</keyword>
<keyword evidence="8 13" id="KW-1133">Transmembrane helix</keyword>
<dbReference type="GO" id="GO:0005789">
    <property type="term" value="C:endoplasmic reticulum membrane"/>
    <property type="evidence" value="ECO:0007669"/>
    <property type="project" value="UniProtKB-SubCell"/>
</dbReference>
<evidence type="ECO:0000256" key="2">
    <source>
        <dbReference type="ARBA" id="ARBA00005194"/>
    </source>
</evidence>
<keyword evidence="7 13" id="KW-0276">Fatty acid metabolism</keyword>
<evidence type="ECO:0000256" key="10">
    <source>
        <dbReference type="ARBA" id="ARBA00023136"/>
    </source>
</evidence>
<dbReference type="GO" id="GO:0102158">
    <property type="term" value="F:very-long-chain (3R)-3-hydroxyacyl-CoA dehydratase activity"/>
    <property type="evidence" value="ECO:0007669"/>
    <property type="project" value="UniProtKB-EC"/>
</dbReference>
<evidence type="ECO:0000256" key="6">
    <source>
        <dbReference type="ARBA" id="ARBA00022692"/>
    </source>
</evidence>
<dbReference type="Pfam" id="PF04387">
    <property type="entry name" value="PTPLA"/>
    <property type="match status" value="1"/>
</dbReference>
<dbReference type="InterPro" id="IPR007482">
    <property type="entry name" value="Tyr_Pase-like_PTPLA"/>
</dbReference>
<dbReference type="PANTHER" id="PTHR11035:SF24">
    <property type="entry name" value="VERY-LONG-CHAIN (3R)-3-HYDROXYACYL-COA DEHYDRATASE"/>
    <property type="match status" value="1"/>
</dbReference>
<evidence type="ECO:0000256" key="4">
    <source>
        <dbReference type="ARBA" id="ARBA00013122"/>
    </source>
</evidence>
<dbReference type="PANTHER" id="PTHR11035">
    <property type="entry name" value="VERY-LONG-CHAIN (3R)-3-HYDROXYACYL-COA DEHYDRATASE"/>
    <property type="match status" value="1"/>
</dbReference>
<evidence type="ECO:0000313" key="14">
    <source>
        <dbReference type="EMBL" id="KAF2637303.1"/>
    </source>
</evidence>
<sequence length="219" mass="24598">MTQADGKPFPAKQNPTSSIRTAYLTLYNLVFATLWTSILITTLSHIPKGKLKLFEATEPRIRWIQTITLIEVGHAAIGLVKSPVSTTFIQVVTRVIQVWLIWHTFPETTATSLAYGALVVAWSIADAVRYAYLALNLHGRAPGSLVWLRYSMFYALYPVGIGAEWWLFYRAVGPAGDVSAVLPPVFYFLLALYGPGAYKMYTYMIKQREKTLGRRAKSM</sequence>
<accession>A0A6A6RSF1</accession>
<dbReference type="AlphaFoldDB" id="A0A6A6RSF1"/>
<comment type="pathway">
    <text evidence="2 13">Lipid metabolism; fatty acid biosynthesis.</text>
</comment>
<organism evidence="14 15">
    <name type="scientific">Massarina eburnea CBS 473.64</name>
    <dbReference type="NCBI Taxonomy" id="1395130"/>
    <lineage>
        <taxon>Eukaryota</taxon>
        <taxon>Fungi</taxon>
        <taxon>Dikarya</taxon>
        <taxon>Ascomycota</taxon>
        <taxon>Pezizomycotina</taxon>
        <taxon>Dothideomycetes</taxon>
        <taxon>Pleosporomycetidae</taxon>
        <taxon>Pleosporales</taxon>
        <taxon>Massarineae</taxon>
        <taxon>Massarinaceae</taxon>
        <taxon>Massarina</taxon>
    </lineage>
</organism>
<evidence type="ECO:0000313" key="15">
    <source>
        <dbReference type="Proteomes" id="UP000799753"/>
    </source>
</evidence>
<keyword evidence="11 13" id="KW-0275">Fatty acid biosynthesis</keyword>
<dbReference type="EC" id="4.2.1.134" evidence="4 13"/>
<dbReference type="OrthoDB" id="46988at2759"/>
<feature type="transmembrane region" description="Helical" evidence="13">
    <location>
        <begin position="21"/>
        <end position="43"/>
    </location>
</feature>
<dbReference type="Proteomes" id="UP000799753">
    <property type="component" value="Unassembled WGS sequence"/>
</dbReference>
<feature type="transmembrane region" description="Helical" evidence="13">
    <location>
        <begin position="113"/>
        <end position="135"/>
    </location>
</feature>
<evidence type="ECO:0000256" key="13">
    <source>
        <dbReference type="RuleBase" id="RU363109"/>
    </source>
</evidence>
<evidence type="ECO:0000256" key="5">
    <source>
        <dbReference type="ARBA" id="ARBA00022516"/>
    </source>
</evidence>
<evidence type="ECO:0000256" key="8">
    <source>
        <dbReference type="ARBA" id="ARBA00022989"/>
    </source>
</evidence>
<keyword evidence="13" id="KW-0256">Endoplasmic reticulum</keyword>
<dbReference type="GO" id="GO:0030497">
    <property type="term" value="P:fatty acid elongation"/>
    <property type="evidence" value="ECO:0007669"/>
    <property type="project" value="TreeGrafter"/>
</dbReference>
<keyword evidence="10 13" id="KW-0472">Membrane</keyword>
<keyword evidence="5 13" id="KW-0444">Lipid biosynthesis</keyword>
<comment type="subcellular location">
    <subcellularLocation>
        <location evidence="13">Endoplasmic reticulum membrane</location>
        <topology evidence="13">Multi-pass membrane protein</topology>
    </subcellularLocation>
    <subcellularLocation>
        <location evidence="1">Membrane</location>
        <topology evidence="1">Multi-pass membrane protein</topology>
    </subcellularLocation>
</comment>
<protein>
    <recommendedName>
        <fullName evidence="4 13">Very-long-chain (3R)-3-hydroxyacyl-CoA dehydratase</fullName>
        <ecNumber evidence="4 13">4.2.1.134</ecNumber>
    </recommendedName>
</protein>
<comment type="caution">
    <text evidence="13">Lacks conserved residue(s) required for the propagation of feature annotation.</text>
</comment>
<dbReference type="EMBL" id="MU006794">
    <property type="protein sequence ID" value="KAF2637303.1"/>
    <property type="molecule type" value="Genomic_DNA"/>
</dbReference>
<dbReference type="GO" id="GO:0030148">
    <property type="term" value="P:sphingolipid biosynthetic process"/>
    <property type="evidence" value="ECO:0007669"/>
    <property type="project" value="TreeGrafter"/>
</dbReference>
<reference evidence="14" key="1">
    <citation type="journal article" date="2020" name="Stud. Mycol.">
        <title>101 Dothideomycetes genomes: a test case for predicting lifestyles and emergence of pathogens.</title>
        <authorList>
            <person name="Haridas S."/>
            <person name="Albert R."/>
            <person name="Binder M."/>
            <person name="Bloem J."/>
            <person name="Labutti K."/>
            <person name="Salamov A."/>
            <person name="Andreopoulos B."/>
            <person name="Baker S."/>
            <person name="Barry K."/>
            <person name="Bills G."/>
            <person name="Bluhm B."/>
            <person name="Cannon C."/>
            <person name="Castanera R."/>
            <person name="Culley D."/>
            <person name="Daum C."/>
            <person name="Ezra D."/>
            <person name="Gonzalez J."/>
            <person name="Henrissat B."/>
            <person name="Kuo A."/>
            <person name="Liang C."/>
            <person name="Lipzen A."/>
            <person name="Lutzoni F."/>
            <person name="Magnuson J."/>
            <person name="Mondo S."/>
            <person name="Nolan M."/>
            <person name="Ohm R."/>
            <person name="Pangilinan J."/>
            <person name="Park H.-J."/>
            <person name="Ramirez L."/>
            <person name="Alfaro M."/>
            <person name="Sun H."/>
            <person name="Tritt A."/>
            <person name="Yoshinaga Y."/>
            <person name="Zwiers L.-H."/>
            <person name="Turgeon B."/>
            <person name="Goodwin S."/>
            <person name="Spatafora J."/>
            <person name="Crous P."/>
            <person name="Grigoriev I."/>
        </authorList>
    </citation>
    <scope>NUCLEOTIDE SEQUENCE</scope>
    <source>
        <strain evidence="14">CBS 473.64</strain>
    </source>
</reference>
<evidence type="ECO:0000256" key="9">
    <source>
        <dbReference type="ARBA" id="ARBA00023098"/>
    </source>
</evidence>